<keyword evidence="3" id="KW-1185">Reference proteome</keyword>
<protein>
    <recommendedName>
        <fullName evidence="4">5-bromo-4-chloroindolyl phosphate hydrolysis protein</fullName>
    </recommendedName>
</protein>
<proteinExistence type="predicted"/>
<dbReference type="Pfam" id="PF10112">
    <property type="entry name" value="Halogen_Hydrol"/>
    <property type="match status" value="1"/>
</dbReference>
<evidence type="ECO:0008006" key="4">
    <source>
        <dbReference type="Google" id="ProtNLM"/>
    </source>
</evidence>
<dbReference type="Proteomes" id="UP000070442">
    <property type="component" value="Unassembled WGS sequence"/>
</dbReference>
<keyword evidence="1" id="KW-0472">Membrane</keyword>
<dbReference type="PATRIC" id="fig|755172.3.peg.199"/>
<evidence type="ECO:0000256" key="1">
    <source>
        <dbReference type="SAM" id="Phobius"/>
    </source>
</evidence>
<reference evidence="3" key="1">
    <citation type="submission" date="2016-01" db="EMBL/GenBank/DDBJ databases">
        <authorList>
            <person name="Mitreva M."/>
            <person name="Pepin K.H."/>
            <person name="Mihindukulasuriya K.A."/>
            <person name="Fulton R."/>
            <person name="Fronick C."/>
            <person name="O'Laughlin M."/>
            <person name="Miner T."/>
            <person name="Herter B."/>
            <person name="Rosa B.A."/>
            <person name="Cordes M."/>
            <person name="Tomlinson C."/>
            <person name="Wollam A."/>
            <person name="Palsikar V.B."/>
            <person name="Mardis E.R."/>
            <person name="Wilson R.K."/>
        </authorList>
    </citation>
    <scope>NUCLEOTIDE SEQUENCE [LARGE SCALE GENOMIC DNA]</scope>
    <source>
        <strain evidence="3">DNF00729</strain>
    </source>
</reference>
<feature type="transmembrane region" description="Helical" evidence="1">
    <location>
        <begin position="150"/>
        <end position="169"/>
    </location>
</feature>
<organism evidence="2 3">
    <name type="scientific">Aedoeadaptatus coxii</name>
    <dbReference type="NCBI Taxonomy" id="755172"/>
    <lineage>
        <taxon>Bacteria</taxon>
        <taxon>Bacillati</taxon>
        <taxon>Bacillota</taxon>
        <taxon>Tissierellia</taxon>
        <taxon>Tissierellales</taxon>
        <taxon>Peptoniphilaceae</taxon>
        <taxon>Aedoeadaptatus</taxon>
    </lineage>
</organism>
<keyword evidence="1" id="KW-1133">Transmembrane helix</keyword>
<gene>
    <name evidence="2" type="ORF">HMPREF1863_00206</name>
</gene>
<dbReference type="InterPro" id="IPR018770">
    <property type="entry name" value="ChloroindolylP_hydrolase"/>
</dbReference>
<feature type="transmembrane region" description="Helical" evidence="1">
    <location>
        <begin position="116"/>
        <end position="138"/>
    </location>
</feature>
<evidence type="ECO:0000313" key="3">
    <source>
        <dbReference type="Proteomes" id="UP000070442"/>
    </source>
</evidence>
<name>A0A134AKH5_9FIRM</name>
<dbReference type="STRING" id="755172.HMPREF1863_00206"/>
<sequence>MVNIRPFLRFLDEGKGLYVTIRRNKTLHYVWERSCNRLKDDGLKDKLNRALQEDNFKDVSDVIEKSVENAIYYTKTGAGAVMRGFRRGMNKEEVALKVNRDPSKVSQKARTPGAWFWLRNTAALGVVGSCLCTLAGLFEWIRFLDGDDLLAGLFFLMTTILFTFATLYAHHQMILARDFFRIRREIGDNPILTTDDISTALNKPKNEVVKELNAMIKKDLFPQGRVVENGELLLLDRPSYDAYKAHYEGHSVYVEETPLPIEKEEEPEGIEDDRAKALTDYGDKLSEYKSATTSAELKARIERLEKLLASIDHAVEGDPRRVEELNKFTDYYAPTTMKLIHRYIQFESSSVITDSIRSTMSDILHSLDTVTAAYEKLLDTLYKDDLLELKAEMNVMQTVMKQDGLFDQDLKGES</sequence>
<keyword evidence="1" id="KW-0812">Transmembrane</keyword>
<dbReference type="EMBL" id="LSDG01000005">
    <property type="protein sequence ID" value="KXB68185.1"/>
    <property type="molecule type" value="Genomic_DNA"/>
</dbReference>
<comment type="caution">
    <text evidence="2">The sequence shown here is derived from an EMBL/GenBank/DDBJ whole genome shotgun (WGS) entry which is preliminary data.</text>
</comment>
<accession>A0A134AKH5</accession>
<evidence type="ECO:0000313" key="2">
    <source>
        <dbReference type="EMBL" id="KXB68185.1"/>
    </source>
</evidence>
<dbReference type="AlphaFoldDB" id="A0A134AKH5"/>